<dbReference type="PANTHER" id="PTHR30146">
    <property type="entry name" value="LACI-RELATED TRANSCRIPTIONAL REPRESSOR"/>
    <property type="match status" value="1"/>
</dbReference>
<dbReference type="InterPro" id="IPR000843">
    <property type="entry name" value="HTH_LacI"/>
</dbReference>
<organism evidence="5 6">
    <name type="scientific">Bifidobacterium margollesii</name>
    <dbReference type="NCBI Taxonomy" id="2020964"/>
    <lineage>
        <taxon>Bacteria</taxon>
        <taxon>Bacillati</taxon>
        <taxon>Actinomycetota</taxon>
        <taxon>Actinomycetes</taxon>
        <taxon>Bifidobacteriales</taxon>
        <taxon>Bifidobacteriaceae</taxon>
        <taxon>Bifidobacterium</taxon>
    </lineage>
</organism>
<feature type="domain" description="HTH lacI-type" evidence="4">
    <location>
        <begin position="15"/>
        <end position="69"/>
    </location>
</feature>
<gene>
    <name evidence="5" type="ORF">Uis1B_1691</name>
</gene>
<proteinExistence type="predicted"/>
<evidence type="ECO:0000313" key="6">
    <source>
        <dbReference type="Proteomes" id="UP000235050"/>
    </source>
</evidence>
<dbReference type="SMART" id="SM00354">
    <property type="entry name" value="HTH_LACI"/>
    <property type="match status" value="1"/>
</dbReference>
<dbReference type="PANTHER" id="PTHR30146:SF153">
    <property type="entry name" value="LACTOSE OPERON REPRESSOR"/>
    <property type="match status" value="1"/>
</dbReference>
<comment type="caution">
    <text evidence="5">The sequence shown here is derived from an EMBL/GenBank/DDBJ whole genome shotgun (WGS) entry which is preliminary data.</text>
</comment>
<dbReference type="Pfam" id="PF00356">
    <property type="entry name" value="LacI"/>
    <property type="match status" value="1"/>
</dbReference>
<sequence length="344" mass="37690">MNGKTEPEAGKTESVRLSDIARSTGVSVATVSKVLNGRTDVSEKTRGTVQEALRRAGYTKRIATVRNRRMIEVVFQYLDSLWAFEILQGVLSGAREHGLSVITTESGSRQHPDSSWIDDMLRRQPIGVILMFSNLTASEKRKLERHRIPYVTIDPAGDPSPDTMSVLADNWTGGVLATRHLLSLGHTRIGVITGPDEMMCSKARLDGFSSALSERGLSPDPDLIRKGDFRTEDGYHEAMSMLKDPRTRPTAIFAFSDLEAMGVYEAARQLDLRIPEDLSVIGFDDVSTASFLGPALTTIRQPLQDMARAATSMIINASKGGNVSSPLIMPTSLVVRDSTRALDR</sequence>
<dbReference type="InterPro" id="IPR010982">
    <property type="entry name" value="Lambda_DNA-bd_dom_sf"/>
</dbReference>
<dbReference type="EMBL" id="NMWU01000029">
    <property type="protein sequence ID" value="PLS30546.1"/>
    <property type="molecule type" value="Genomic_DNA"/>
</dbReference>
<dbReference type="SUPFAM" id="SSF47413">
    <property type="entry name" value="lambda repressor-like DNA-binding domains"/>
    <property type="match status" value="1"/>
</dbReference>
<dbReference type="OrthoDB" id="3227375at2"/>
<evidence type="ECO:0000256" key="2">
    <source>
        <dbReference type="ARBA" id="ARBA00023125"/>
    </source>
</evidence>
<dbReference type="GO" id="GO:0000976">
    <property type="term" value="F:transcription cis-regulatory region binding"/>
    <property type="evidence" value="ECO:0007669"/>
    <property type="project" value="TreeGrafter"/>
</dbReference>
<dbReference type="SUPFAM" id="SSF53822">
    <property type="entry name" value="Periplasmic binding protein-like I"/>
    <property type="match status" value="1"/>
</dbReference>
<keyword evidence="3" id="KW-0804">Transcription</keyword>
<name>A0A2N5J8L1_9BIFI</name>
<dbReference type="RefSeq" id="WP_101617453.1">
    <property type="nucleotide sequence ID" value="NZ_NMWU01000029.1"/>
</dbReference>
<dbReference type="Pfam" id="PF13377">
    <property type="entry name" value="Peripla_BP_3"/>
    <property type="match status" value="1"/>
</dbReference>
<dbReference type="Gene3D" id="1.10.260.40">
    <property type="entry name" value="lambda repressor-like DNA-binding domains"/>
    <property type="match status" value="1"/>
</dbReference>
<evidence type="ECO:0000256" key="1">
    <source>
        <dbReference type="ARBA" id="ARBA00023015"/>
    </source>
</evidence>
<dbReference type="PROSITE" id="PS00356">
    <property type="entry name" value="HTH_LACI_1"/>
    <property type="match status" value="1"/>
</dbReference>
<dbReference type="GO" id="GO:0003700">
    <property type="term" value="F:DNA-binding transcription factor activity"/>
    <property type="evidence" value="ECO:0007669"/>
    <property type="project" value="TreeGrafter"/>
</dbReference>
<dbReference type="PROSITE" id="PS50932">
    <property type="entry name" value="HTH_LACI_2"/>
    <property type="match status" value="1"/>
</dbReference>
<keyword evidence="6" id="KW-1185">Reference proteome</keyword>
<keyword evidence="1" id="KW-0805">Transcription regulation</keyword>
<dbReference type="Proteomes" id="UP000235050">
    <property type="component" value="Unassembled WGS sequence"/>
</dbReference>
<dbReference type="CDD" id="cd06296">
    <property type="entry name" value="PBP1_CatR-like"/>
    <property type="match status" value="1"/>
</dbReference>
<dbReference type="CDD" id="cd01392">
    <property type="entry name" value="HTH_LacI"/>
    <property type="match status" value="1"/>
</dbReference>
<evidence type="ECO:0000313" key="5">
    <source>
        <dbReference type="EMBL" id="PLS30546.1"/>
    </source>
</evidence>
<dbReference type="InterPro" id="IPR028082">
    <property type="entry name" value="Peripla_BP_I"/>
</dbReference>
<accession>A0A2N5J8L1</accession>
<dbReference type="AlphaFoldDB" id="A0A2N5J8L1"/>
<dbReference type="Gene3D" id="3.40.50.2300">
    <property type="match status" value="2"/>
</dbReference>
<keyword evidence="2" id="KW-0238">DNA-binding</keyword>
<dbReference type="InterPro" id="IPR046335">
    <property type="entry name" value="LacI/GalR-like_sensor"/>
</dbReference>
<evidence type="ECO:0000256" key="3">
    <source>
        <dbReference type="ARBA" id="ARBA00023163"/>
    </source>
</evidence>
<protein>
    <submittedName>
        <fullName evidence="5">LacI family transcriptional regulator</fullName>
    </submittedName>
</protein>
<reference evidence="5 6" key="1">
    <citation type="submission" date="2017-07" db="EMBL/GenBank/DDBJ databases">
        <title>Bifidobacterium novel species.</title>
        <authorList>
            <person name="Lugli G.A."/>
            <person name="Milani C."/>
            <person name="Duranti S."/>
            <person name="Mangifesta M."/>
        </authorList>
    </citation>
    <scope>NUCLEOTIDE SEQUENCE [LARGE SCALE GENOMIC DNA]</scope>
    <source>
        <strain evidence="6">Uis1B</strain>
    </source>
</reference>
<evidence type="ECO:0000259" key="4">
    <source>
        <dbReference type="PROSITE" id="PS50932"/>
    </source>
</evidence>